<keyword evidence="5 7" id="KW-0687">Ribonucleoprotein</keyword>
<evidence type="ECO:0000256" key="2">
    <source>
        <dbReference type="ARBA" id="ARBA00022730"/>
    </source>
</evidence>
<evidence type="ECO:0000256" key="7">
    <source>
        <dbReference type="HAMAP-Rule" id="MF_01306"/>
    </source>
</evidence>
<dbReference type="PROSITE" id="PS00632">
    <property type="entry name" value="RIBOSOMAL_S4"/>
    <property type="match status" value="1"/>
</dbReference>
<comment type="caution">
    <text evidence="11">The sequence shown here is derived from an EMBL/GenBank/DDBJ whole genome shotgun (WGS) entry which is preliminary data.</text>
</comment>
<dbReference type="SUPFAM" id="SSF55174">
    <property type="entry name" value="Alpha-L RNA-binding motif"/>
    <property type="match status" value="1"/>
</dbReference>
<keyword evidence="2 7" id="KW-0699">rRNA-binding</keyword>
<dbReference type="Gene3D" id="3.10.290.10">
    <property type="entry name" value="RNA-binding S4 domain"/>
    <property type="match status" value="1"/>
</dbReference>
<evidence type="ECO:0000256" key="6">
    <source>
        <dbReference type="ARBA" id="ARBA00035254"/>
    </source>
</evidence>
<gene>
    <name evidence="7" type="primary">rpsD</name>
    <name evidence="11" type="ORF">A3A78_04170</name>
</gene>
<comment type="similarity">
    <text evidence="1 7 8">Belongs to the universal ribosomal protein uS4 family.</text>
</comment>
<dbReference type="EMBL" id="MEVI01000003">
    <property type="protein sequence ID" value="OGC55144.1"/>
    <property type="molecule type" value="Genomic_DNA"/>
</dbReference>
<dbReference type="Pfam" id="PF00163">
    <property type="entry name" value="Ribosomal_S4"/>
    <property type="match status" value="1"/>
</dbReference>
<comment type="function">
    <text evidence="7">One of the primary rRNA binding proteins, it binds directly to 16S rRNA where it nucleates assembly of the body of the 30S subunit.</text>
</comment>
<keyword evidence="3 7" id="KW-0694">RNA-binding</keyword>
<evidence type="ECO:0000259" key="10">
    <source>
        <dbReference type="SMART" id="SM01390"/>
    </source>
</evidence>
<dbReference type="GO" id="GO:0019843">
    <property type="term" value="F:rRNA binding"/>
    <property type="evidence" value="ECO:0007669"/>
    <property type="project" value="UniProtKB-UniRule"/>
</dbReference>
<dbReference type="InterPro" id="IPR005709">
    <property type="entry name" value="Ribosomal_uS4_bac-type"/>
</dbReference>
<dbReference type="HAMAP" id="MF_01306_B">
    <property type="entry name" value="Ribosomal_uS4_B"/>
    <property type="match status" value="1"/>
</dbReference>
<dbReference type="FunFam" id="1.10.1050.10:FF:000001">
    <property type="entry name" value="30S ribosomal protein S4"/>
    <property type="match status" value="1"/>
</dbReference>
<dbReference type="PANTHER" id="PTHR11831:SF4">
    <property type="entry name" value="SMALL RIBOSOMAL SUBUNIT PROTEIN US4M"/>
    <property type="match status" value="1"/>
</dbReference>
<evidence type="ECO:0000259" key="9">
    <source>
        <dbReference type="SMART" id="SM00363"/>
    </source>
</evidence>
<dbReference type="PANTHER" id="PTHR11831">
    <property type="entry name" value="30S 40S RIBOSOMAL PROTEIN"/>
    <property type="match status" value="1"/>
</dbReference>
<evidence type="ECO:0000256" key="4">
    <source>
        <dbReference type="ARBA" id="ARBA00022980"/>
    </source>
</evidence>
<protein>
    <recommendedName>
        <fullName evidence="6 7">Small ribosomal subunit protein uS4</fullName>
    </recommendedName>
</protein>
<dbReference type="GO" id="GO:0015935">
    <property type="term" value="C:small ribosomal subunit"/>
    <property type="evidence" value="ECO:0007669"/>
    <property type="project" value="InterPro"/>
</dbReference>
<comment type="subunit">
    <text evidence="7">Part of the 30S ribosomal subunit. Contacts protein S5. The interaction surface between S4 and S5 is involved in control of translational fidelity.</text>
</comment>
<dbReference type="InterPro" id="IPR018079">
    <property type="entry name" value="Ribosomal_uS4_CS"/>
</dbReference>
<dbReference type="GO" id="GO:0042274">
    <property type="term" value="P:ribosomal small subunit biogenesis"/>
    <property type="evidence" value="ECO:0007669"/>
    <property type="project" value="TreeGrafter"/>
</dbReference>
<dbReference type="InterPro" id="IPR022801">
    <property type="entry name" value="Ribosomal_uS4"/>
</dbReference>
<dbReference type="Proteomes" id="UP000176504">
    <property type="component" value="Unassembled WGS sequence"/>
</dbReference>
<reference evidence="11 12" key="1">
    <citation type="journal article" date="2016" name="Nat. Commun.">
        <title>Thousands of microbial genomes shed light on interconnected biogeochemical processes in an aquifer system.</title>
        <authorList>
            <person name="Anantharaman K."/>
            <person name="Brown C.T."/>
            <person name="Hug L.A."/>
            <person name="Sharon I."/>
            <person name="Castelle C.J."/>
            <person name="Probst A.J."/>
            <person name="Thomas B.C."/>
            <person name="Singh A."/>
            <person name="Wilkins M.J."/>
            <person name="Karaoz U."/>
            <person name="Brodie E.L."/>
            <person name="Williams K.H."/>
            <person name="Hubbard S.S."/>
            <person name="Banfield J.F."/>
        </authorList>
    </citation>
    <scope>NUCLEOTIDE SEQUENCE [LARGE SCALE GENOMIC DNA]</scope>
</reference>
<dbReference type="NCBIfam" id="TIGR01017">
    <property type="entry name" value="rpsD_bact"/>
    <property type="match status" value="1"/>
</dbReference>
<dbReference type="Pfam" id="PF01479">
    <property type="entry name" value="S4"/>
    <property type="match status" value="1"/>
</dbReference>
<evidence type="ECO:0000313" key="11">
    <source>
        <dbReference type="EMBL" id="OGC55144.1"/>
    </source>
</evidence>
<dbReference type="InterPro" id="IPR001912">
    <property type="entry name" value="Ribosomal_uS4_N"/>
</dbReference>
<evidence type="ECO:0000256" key="3">
    <source>
        <dbReference type="ARBA" id="ARBA00022884"/>
    </source>
</evidence>
<dbReference type="SMART" id="SM01390">
    <property type="entry name" value="Ribosomal_S4"/>
    <property type="match status" value="1"/>
</dbReference>
<feature type="domain" description="Small ribosomal subunit protein uS4 N-terminal" evidence="10">
    <location>
        <begin position="3"/>
        <end position="98"/>
    </location>
</feature>
<dbReference type="PROSITE" id="PS50889">
    <property type="entry name" value="S4"/>
    <property type="match status" value="1"/>
</dbReference>
<proteinExistence type="inferred from homology"/>
<evidence type="ECO:0000313" key="12">
    <source>
        <dbReference type="Proteomes" id="UP000176504"/>
    </source>
</evidence>
<feature type="domain" description="RNA-binding S4" evidence="9">
    <location>
        <begin position="99"/>
        <end position="164"/>
    </location>
</feature>
<sequence>MARYTGPKCRLCRREGIKLFLKGARCESEKCAITRRMQAPGQHGAGRKRRPTGYALQLREKQKAKRIYGVLEKQFANLVKEALRKKGVTGEALMQLLEGRLDSVVYRSGLAASRAQARQFIRFGYYAVNGKVVTFPSYELKPLDEVTSVNPDKISVREVIKVPSWLEVSSTDKKVKFLTSPSISQVGEVSSELNPQLIVEYYSR</sequence>
<dbReference type="NCBIfam" id="NF003717">
    <property type="entry name" value="PRK05327.1"/>
    <property type="match status" value="1"/>
</dbReference>
<dbReference type="GO" id="GO:0006412">
    <property type="term" value="P:translation"/>
    <property type="evidence" value="ECO:0007669"/>
    <property type="project" value="UniProtKB-UniRule"/>
</dbReference>
<keyword evidence="4 7" id="KW-0689">Ribosomal protein</keyword>
<name>A0A1F4VDC4_UNCKA</name>
<dbReference type="AlphaFoldDB" id="A0A1F4VDC4"/>
<dbReference type="SMART" id="SM00363">
    <property type="entry name" value="S4"/>
    <property type="match status" value="1"/>
</dbReference>
<evidence type="ECO:0000256" key="5">
    <source>
        <dbReference type="ARBA" id="ARBA00023274"/>
    </source>
</evidence>
<dbReference type="GO" id="GO:0003735">
    <property type="term" value="F:structural constituent of ribosome"/>
    <property type="evidence" value="ECO:0007669"/>
    <property type="project" value="InterPro"/>
</dbReference>
<evidence type="ECO:0000256" key="1">
    <source>
        <dbReference type="ARBA" id="ARBA00007465"/>
    </source>
</evidence>
<dbReference type="Gene3D" id="1.10.1050.10">
    <property type="entry name" value="Ribosomal Protein S4 Delta 41, Chain A, domain 1"/>
    <property type="match status" value="1"/>
</dbReference>
<evidence type="ECO:0000256" key="8">
    <source>
        <dbReference type="RuleBase" id="RU003699"/>
    </source>
</evidence>
<dbReference type="CDD" id="cd00165">
    <property type="entry name" value="S4"/>
    <property type="match status" value="1"/>
</dbReference>
<organism evidence="11 12">
    <name type="scientific">candidate division WWE3 bacterium RIFCSPLOWO2_01_FULL_41_18</name>
    <dbReference type="NCBI Taxonomy" id="1802625"/>
    <lineage>
        <taxon>Bacteria</taxon>
        <taxon>Katanobacteria</taxon>
    </lineage>
</organism>
<dbReference type="InterPro" id="IPR002942">
    <property type="entry name" value="S4_RNA-bd"/>
</dbReference>
<comment type="function">
    <text evidence="7">With S5 and S12 plays an important role in translational accuracy.</text>
</comment>
<accession>A0A1F4VDC4</accession>
<dbReference type="InterPro" id="IPR036986">
    <property type="entry name" value="S4_RNA-bd_sf"/>
</dbReference>